<keyword evidence="4" id="KW-0808">Transferase</keyword>
<protein>
    <recommendedName>
        <fullName evidence="2">histidine kinase</fullName>
        <ecNumber evidence="2">2.7.13.3</ecNumber>
    </recommendedName>
</protein>
<dbReference type="PANTHER" id="PTHR45436:SF1">
    <property type="entry name" value="SENSOR PROTEIN QSEC"/>
    <property type="match status" value="1"/>
</dbReference>
<name>A0ABS6SX99_9RHOB</name>
<dbReference type="RefSeq" id="WP_218390466.1">
    <property type="nucleotide sequence ID" value="NZ_JAHUZE010000001.1"/>
</dbReference>
<keyword evidence="7 9" id="KW-1133">Transmembrane helix</keyword>
<dbReference type="EC" id="2.7.13.3" evidence="2"/>
<feature type="domain" description="HAMP" evidence="11">
    <location>
        <begin position="188"/>
        <end position="240"/>
    </location>
</feature>
<proteinExistence type="predicted"/>
<keyword evidence="6 12" id="KW-0418">Kinase</keyword>
<keyword evidence="3" id="KW-0597">Phosphoprotein</keyword>
<dbReference type="InterPro" id="IPR003660">
    <property type="entry name" value="HAMP_dom"/>
</dbReference>
<evidence type="ECO:0000256" key="4">
    <source>
        <dbReference type="ARBA" id="ARBA00022679"/>
    </source>
</evidence>
<evidence type="ECO:0000259" key="11">
    <source>
        <dbReference type="PROSITE" id="PS50885"/>
    </source>
</evidence>
<evidence type="ECO:0000256" key="8">
    <source>
        <dbReference type="ARBA" id="ARBA00023012"/>
    </source>
</evidence>
<evidence type="ECO:0000256" key="6">
    <source>
        <dbReference type="ARBA" id="ARBA00022777"/>
    </source>
</evidence>
<feature type="domain" description="Histidine kinase" evidence="10">
    <location>
        <begin position="248"/>
        <end position="458"/>
    </location>
</feature>
<dbReference type="SMART" id="SM00387">
    <property type="entry name" value="HATPase_c"/>
    <property type="match status" value="1"/>
</dbReference>
<sequence length="462" mass="49540">MVTEVPGSSLLSRLLTGVVLILAAGGIIVALSTWFNGRAASWEAYDRLLLGAANDIAESIRIVDGTPRVSLPTSAFELLAQAPDDRVSYAVRGPGGGLITGQAETPTPNATQRRDAVFFDGSMQGEQARFVDVTRRFAEREFSGDVRVTVGQTMIARRALAVDLMLNALVPIALAGVALILISIIVVRGAVRPLDRIAEDMAARDPYDLTPVSVEGVPREIAVIVNAMNRFMGRLDRQFTAMQSLISDTAHQLRTPVAAIRAQTETAIEETDPNERARLLGRLARRTRSLGSLLDQMLSRALVVHRTDSVARERIDLRQIALEIVEARDHEIVAPGVDVELVIGETEVIVAGDEFSLVQAGKNLLSNAIKHGVPPVRVGVSEANGRALLWFEDQGPGIPPGVLAQTGERFQRTAASREDSAGLGLSIVTAVADAFDGDIETAFGEDGFRIALALPIPPEETS</sequence>
<evidence type="ECO:0000256" key="5">
    <source>
        <dbReference type="ARBA" id="ARBA00022692"/>
    </source>
</evidence>
<dbReference type="InterPro" id="IPR003661">
    <property type="entry name" value="HisK_dim/P_dom"/>
</dbReference>
<evidence type="ECO:0000256" key="3">
    <source>
        <dbReference type="ARBA" id="ARBA00022553"/>
    </source>
</evidence>
<organism evidence="12 13">
    <name type="scientific">Maritimibacter dapengensis</name>
    <dbReference type="NCBI Taxonomy" id="2836868"/>
    <lineage>
        <taxon>Bacteria</taxon>
        <taxon>Pseudomonadati</taxon>
        <taxon>Pseudomonadota</taxon>
        <taxon>Alphaproteobacteria</taxon>
        <taxon>Rhodobacterales</taxon>
        <taxon>Roseobacteraceae</taxon>
        <taxon>Maritimibacter</taxon>
    </lineage>
</organism>
<feature type="transmembrane region" description="Helical" evidence="9">
    <location>
        <begin position="164"/>
        <end position="187"/>
    </location>
</feature>
<dbReference type="PANTHER" id="PTHR45436">
    <property type="entry name" value="SENSOR HISTIDINE KINASE YKOH"/>
    <property type="match status" value="1"/>
</dbReference>
<dbReference type="Pfam" id="PF00512">
    <property type="entry name" value="HisKA"/>
    <property type="match status" value="1"/>
</dbReference>
<dbReference type="InterPro" id="IPR003594">
    <property type="entry name" value="HATPase_dom"/>
</dbReference>
<dbReference type="EMBL" id="JAHUZE010000001">
    <property type="protein sequence ID" value="MBV7377587.1"/>
    <property type="molecule type" value="Genomic_DNA"/>
</dbReference>
<reference evidence="12 13" key="1">
    <citation type="submission" date="2021-05" db="EMBL/GenBank/DDBJ databases">
        <title>Culturable bacteria isolated from Daya Bay.</title>
        <authorList>
            <person name="Zheng W."/>
            <person name="Yu S."/>
            <person name="Huang Y."/>
        </authorList>
    </citation>
    <scope>NUCLEOTIDE SEQUENCE [LARGE SCALE GENOMIC DNA]</scope>
    <source>
        <strain evidence="12 13">DP4N28-5</strain>
    </source>
</reference>
<evidence type="ECO:0000313" key="13">
    <source>
        <dbReference type="Proteomes" id="UP000756530"/>
    </source>
</evidence>
<feature type="transmembrane region" description="Helical" evidence="9">
    <location>
        <begin position="14"/>
        <end position="35"/>
    </location>
</feature>
<dbReference type="InterPro" id="IPR005467">
    <property type="entry name" value="His_kinase_dom"/>
</dbReference>
<keyword evidence="13" id="KW-1185">Reference proteome</keyword>
<evidence type="ECO:0000256" key="9">
    <source>
        <dbReference type="SAM" id="Phobius"/>
    </source>
</evidence>
<evidence type="ECO:0000256" key="2">
    <source>
        <dbReference type="ARBA" id="ARBA00012438"/>
    </source>
</evidence>
<keyword evidence="9" id="KW-0472">Membrane</keyword>
<dbReference type="SMART" id="SM00388">
    <property type="entry name" value="HisKA"/>
    <property type="match status" value="1"/>
</dbReference>
<dbReference type="CDD" id="cd00075">
    <property type="entry name" value="HATPase"/>
    <property type="match status" value="1"/>
</dbReference>
<evidence type="ECO:0000259" key="10">
    <source>
        <dbReference type="PROSITE" id="PS50109"/>
    </source>
</evidence>
<accession>A0ABS6SX99</accession>
<comment type="catalytic activity">
    <reaction evidence="1">
        <text>ATP + protein L-histidine = ADP + protein N-phospho-L-histidine.</text>
        <dbReference type="EC" id="2.7.13.3"/>
    </reaction>
</comment>
<dbReference type="Proteomes" id="UP000756530">
    <property type="component" value="Unassembled WGS sequence"/>
</dbReference>
<gene>
    <name evidence="12" type="ORF">KJP28_01525</name>
</gene>
<evidence type="ECO:0000256" key="1">
    <source>
        <dbReference type="ARBA" id="ARBA00000085"/>
    </source>
</evidence>
<dbReference type="Pfam" id="PF02518">
    <property type="entry name" value="HATPase_c"/>
    <property type="match status" value="1"/>
</dbReference>
<keyword evidence="8" id="KW-0902">Two-component regulatory system</keyword>
<evidence type="ECO:0000256" key="7">
    <source>
        <dbReference type="ARBA" id="ARBA00022989"/>
    </source>
</evidence>
<dbReference type="InterPro" id="IPR050428">
    <property type="entry name" value="TCS_sensor_his_kinase"/>
</dbReference>
<dbReference type="PROSITE" id="PS50885">
    <property type="entry name" value="HAMP"/>
    <property type="match status" value="1"/>
</dbReference>
<comment type="caution">
    <text evidence="12">The sequence shown here is derived from an EMBL/GenBank/DDBJ whole genome shotgun (WGS) entry which is preliminary data.</text>
</comment>
<dbReference type="CDD" id="cd00082">
    <property type="entry name" value="HisKA"/>
    <property type="match status" value="1"/>
</dbReference>
<dbReference type="GO" id="GO:0016301">
    <property type="term" value="F:kinase activity"/>
    <property type="evidence" value="ECO:0007669"/>
    <property type="project" value="UniProtKB-KW"/>
</dbReference>
<dbReference type="InterPro" id="IPR013727">
    <property type="entry name" value="2CSK_N"/>
</dbReference>
<dbReference type="PROSITE" id="PS50109">
    <property type="entry name" value="HIS_KIN"/>
    <property type="match status" value="1"/>
</dbReference>
<dbReference type="Pfam" id="PF08521">
    <property type="entry name" value="2CSK_N"/>
    <property type="match status" value="1"/>
</dbReference>
<evidence type="ECO:0000313" key="12">
    <source>
        <dbReference type="EMBL" id="MBV7377587.1"/>
    </source>
</evidence>
<keyword evidence="5 9" id="KW-0812">Transmembrane</keyword>